<accession>A0A8H9M8P1</accession>
<dbReference type="InterPro" id="IPR009057">
    <property type="entry name" value="Homeodomain-like_sf"/>
</dbReference>
<evidence type="ECO:0000256" key="2">
    <source>
        <dbReference type="PROSITE-ProRule" id="PRU00335"/>
    </source>
</evidence>
<protein>
    <recommendedName>
        <fullName evidence="3">HTH tetR-type domain-containing protein</fullName>
    </recommendedName>
</protein>
<dbReference type="PANTHER" id="PTHR43479">
    <property type="entry name" value="ACREF/ENVCD OPERON REPRESSOR-RELATED"/>
    <property type="match status" value="1"/>
</dbReference>
<dbReference type="InterPro" id="IPR023772">
    <property type="entry name" value="DNA-bd_HTH_TetR-type_CS"/>
</dbReference>
<dbReference type="Gene3D" id="1.10.357.10">
    <property type="entry name" value="Tetracycline Repressor, domain 2"/>
    <property type="match status" value="1"/>
</dbReference>
<dbReference type="Proteomes" id="UP000658656">
    <property type="component" value="Unassembled WGS sequence"/>
</dbReference>
<dbReference type="InterPro" id="IPR036271">
    <property type="entry name" value="Tet_transcr_reg_TetR-rel_C_sf"/>
</dbReference>
<keyword evidence="5" id="KW-1185">Reference proteome</keyword>
<proteinExistence type="predicted"/>
<dbReference type="Gene3D" id="1.10.10.60">
    <property type="entry name" value="Homeodomain-like"/>
    <property type="match status" value="1"/>
</dbReference>
<dbReference type="PROSITE" id="PS01081">
    <property type="entry name" value="HTH_TETR_1"/>
    <property type="match status" value="1"/>
</dbReference>
<dbReference type="Pfam" id="PF21313">
    <property type="entry name" value="EthR_C"/>
    <property type="match status" value="1"/>
</dbReference>
<dbReference type="Pfam" id="PF00440">
    <property type="entry name" value="TetR_N"/>
    <property type="match status" value="1"/>
</dbReference>
<dbReference type="PANTHER" id="PTHR43479:SF11">
    <property type="entry name" value="ACREF_ENVCD OPERON REPRESSOR-RELATED"/>
    <property type="match status" value="1"/>
</dbReference>
<feature type="DNA-binding region" description="H-T-H motif" evidence="2">
    <location>
        <begin position="35"/>
        <end position="54"/>
    </location>
</feature>
<feature type="domain" description="HTH tetR-type" evidence="3">
    <location>
        <begin position="12"/>
        <end position="72"/>
    </location>
</feature>
<dbReference type="PROSITE" id="PS50977">
    <property type="entry name" value="HTH_TETR_2"/>
    <property type="match status" value="1"/>
</dbReference>
<dbReference type="PRINTS" id="PR00455">
    <property type="entry name" value="HTHTETR"/>
</dbReference>
<gene>
    <name evidence="4" type="ORF">GCM10017566_05920</name>
</gene>
<organism evidence="4 5">
    <name type="scientific">Amycolatopsis bartoniae</name>
    <dbReference type="NCBI Taxonomy" id="941986"/>
    <lineage>
        <taxon>Bacteria</taxon>
        <taxon>Bacillati</taxon>
        <taxon>Actinomycetota</taxon>
        <taxon>Actinomycetes</taxon>
        <taxon>Pseudonocardiales</taxon>
        <taxon>Pseudonocardiaceae</taxon>
        <taxon>Amycolatopsis</taxon>
    </lineage>
</organism>
<dbReference type="InterPro" id="IPR050624">
    <property type="entry name" value="HTH-type_Tx_Regulator"/>
</dbReference>
<dbReference type="SUPFAM" id="SSF46689">
    <property type="entry name" value="Homeodomain-like"/>
    <property type="match status" value="1"/>
</dbReference>
<dbReference type="AlphaFoldDB" id="A0A8H9M8P1"/>
<dbReference type="InterPro" id="IPR001647">
    <property type="entry name" value="HTH_TetR"/>
</dbReference>
<dbReference type="GO" id="GO:0003677">
    <property type="term" value="F:DNA binding"/>
    <property type="evidence" value="ECO:0007669"/>
    <property type="project" value="UniProtKB-UniRule"/>
</dbReference>
<dbReference type="SUPFAM" id="SSF48498">
    <property type="entry name" value="Tetracyclin repressor-like, C-terminal domain"/>
    <property type="match status" value="1"/>
</dbReference>
<evidence type="ECO:0000256" key="1">
    <source>
        <dbReference type="ARBA" id="ARBA00023125"/>
    </source>
</evidence>
<evidence type="ECO:0000313" key="5">
    <source>
        <dbReference type="Proteomes" id="UP000658656"/>
    </source>
</evidence>
<evidence type="ECO:0000259" key="3">
    <source>
        <dbReference type="PROSITE" id="PS50977"/>
    </source>
</evidence>
<dbReference type="InterPro" id="IPR049397">
    <property type="entry name" value="EthR_C"/>
</dbReference>
<comment type="caution">
    <text evidence="4">The sequence shown here is derived from an EMBL/GenBank/DDBJ whole genome shotgun (WGS) entry which is preliminary data.</text>
</comment>
<evidence type="ECO:0000313" key="4">
    <source>
        <dbReference type="EMBL" id="GHF35766.1"/>
    </source>
</evidence>
<keyword evidence="1 2" id="KW-0238">DNA-binding</keyword>
<reference evidence="4" key="2">
    <citation type="submission" date="2020-09" db="EMBL/GenBank/DDBJ databases">
        <authorList>
            <person name="Sun Q."/>
            <person name="Zhou Y."/>
        </authorList>
    </citation>
    <scope>NUCLEOTIDE SEQUENCE</scope>
    <source>
        <strain evidence="4">CGMCC 4.7679</strain>
    </source>
</reference>
<reference evidence="4" key="1">
    <citation type="journal article" date="2014" name="Int. J. Syst. Evol. Microbiol.">
        <title>Complete genome sequence of Corynebacterium casei LMG S-19264T (=DSM 44701T), isolated from a smear-ripened cheese.</title>
        <authorList>
            <consortium name="US DOE Joint Genome Institute (JGI-PGF)"/>
            <person name="Walter F."/>
            <person name="Albersmeier A."/>
            <person name="Kalinowski J."/>
            <person name="Ruckert C."/>
        </authorList>
    </citation>
    <scope>NUCLEOTIDE SEQUENCE</scope>
    <source>
        <strain evidence="4">CGMCC 4.7679</strain>
    </source>
</reference>
<sequence length="210" mass="24221">MKRRSLREEQKEMTRQKLIEASKDVFERKGYAKATIDDIVETAGASRGTFYLYFKSKGEVAAELTAEYTREVEELLADVGERVDPDRAAIKRWVEAYLRLFARHESSIRAWMQAESTERELRAVSDERLATFVSHLTSWINETRRRNGLEEPVKASRSRAIVLLTQLERFCYFSVVRGMRVDKRSAVESLVDFWELTLRGEVTGSASTKG</sequence>
<name>A0A8H9M8P1_9PSEU</name>
<dbReference type="EMBL" id="BNAV01000001">
    <property type="protein sequence ID" value="GHF35766.1"/>
    <property type="molecule type" value="Genomic_DNA"/>
</dbReference>